<evidence type="ECO:0000313" key="3">
    <source>
        <dbReference type="Proteomes" id="UP001596156"/>
    </source>
</evidence>
<evidence type="ECO:0000256" key="1">
    <source>
        <dbReference type="SAM" id="Phobius"/>
    </source>
</evidence>
<dbReference type="EMBL" id="JBHSKL010000004">
    <property type="protein sequence ID" value="MFC5223893.1"/>
    <property type="molecule type" value="Genomic_DNA"/>
</dbReference>
<feature type="transmembrane region" description="Helical" evidence="1">
    <location>
        <begin position="42"/>
        <end position="64"/>
    </location>
</feature>
<keyword evidence="3" id="KW-1185">Reference proteome</keyword>
<accession>A0ABW0D1G0</accession>
<comment type="caution">
    <text evidence="2">The sequence shown here is derived from an EMBL/GenBank/DDBJ whole genome shotgun (WGS) entry which is preliminary data.</text>
</comment>
<feature type="transmembrane region" description="Helical" evidence="1">
    <location>
        <begin position="7"/>
        <end position="27"/>
    </location>
</feature>
<dbReference type="RefSeq" id="WP_344645005.1">
    <property type="nucleotide sequence ID" value="NZ_BAAASS010000012.1"/>
</dbReference>
<dbReference type="Proteomes" id="UP001596156">
    <property type="component" value="Unassembled WGS sequence"/>
</dbReference>
<keyword evidence="1" id="KW-0812">Transmembrane</keyword>
<name>A0ABW0D1G0_STRFI</name>
<keyword evidence="1" id="KW-0472">Membrane</keyword>
<sequence>MTPAGCLVGPGVAGLFILMATFDWLWGDDIWQWSAEARPGGAYGFAVSVGAAGPCLAALSLFCLSHMG</sequence>
<evidence type="ECO:0000313" key="2">
    <source>
        <dbReference type="EMBL" id="MFC5223893.1"/>
    </source>
</evidence>
<keyword evidence="1" id="KW-1133">Transmembrane helix</keyword>
<reference evidence="3" key="1">
    <citation type="journal article" date="2019" name="Int. J. Syst. Evol. Microbiol.">
        <title>The Global Catalogue of Microorganisms (GCM) 10K type strain sequencing project: providing services to taxonomists for standard genome sequencing and annotation.</title>
        <authorList>
            <consortium name="The Broad Institute Genomics Platform"/>
            <consortium name="The Broad Institute Genome Sequencing Center for Infectious Disease"/>
            <person name="Wu L."/>
            <person name="Ma J."/>
        </authorList>
    </citation>
    <scope>NUCLEOTIDE SEQUENCE [LARGE SCALE GENOMIC DNA]</scope>
    <source>
        <strain evidence="3">CCM 8479</strain>
    </source>
</reference>
<gene>
    <name evidence="2" type="ORF">ACFPN6_04595</name>
</gene>
<organism evidence="2 3">
    <name type="scientific">Streptomyces fimbriatus</name>
    <dbReference type="NCBI Taxonomy" id="68197"/>
    <lineage>
        <taxon>Bacteria</taxon>
        <taxon>Bacillati</taxon>
        <taxon>Actinomycetota</taxon>
        <taxon>Actinomycetes</taxon>
        <taxon>Kitasatosporales</taxon>
        <taxon>Streptomycetaceae</taxon>
        <taxon>Streptomyces</taxon>
    </lineage>
</organism>
<proteinExistence type="predicted"/>
<protein>
    <submittedName>
        <fullName evidence="2">Uncharacterized protein</fullName>
    </submittedName>
</protein>